<dbReference type="EMBL" id="CP034170">
    <property type="protein sequence ID" value="AZI59168.1"/>
    <property type="molecule type" value="Genomic_DNA"/>
</dbReference>
<name>A0A3G8ZPU6_9ACTN</name>
<reference evidence="1 2" key="1">
    <citation type="submission" date="2018-11" db="EMBL/GenBank/DDBJ databases">
        <authorList>
            <person name="Da X."/>
        </authorList>
    </citation>
    <scope>NUCLEOTIDE SEQUENCE [LARGE SCALE GENOMIC DNA]</scope>
    <source>
        <strain evidence="1 2">S14-144</strain>
    </source>
</reference>
<dbReference type="AlphaFoldDB" id="A0A3G8ZPU6"/>
<proteinExistence type="predicted"/>
<sequence>MDAMTTTFLVVGGLSVVILLISVVIGDVAHFGADADGPFSLPALAGFFGVQDSVARSPPRYSTRCQAWSDCCSASQSLARWLSHWLGRRSSSLRRFLTCAPTPP</sequence>
<dbReference type="RefSeq" id="WP_124800072.1">
    <property type="nucleotide sequence ID" value="NZ_CP034170.1"/>
</dbReference>
<protein>
    <submittedName>
        <fullName evidence="1">Uncharacterized protein</fullName>
    </submittedName>
</protein>
<evidence type="ECO:0000313" key="1">
    <source>
        <dbReference type="EMBL" id="AZI59168.1"/>
    </source>
</evidence>
<reference evidence="1 2" key="2">
    <citation type="submission" date="2018-12" db="EMBL/GenBank/DDBJ databases">
        <title>Nakamurella antarcticus sp. nov., isolated from Antarctica South Shetland Islands soil.</title>
        <authorList>
            <person name="Peng F."/>
        </authorList>
    </citation>
    <scope>NUCLEOTIDE SEQUENCE [LARGE SCALE GENOMIC DNA]</scope>
    <source>
        <strain evidence="1 2">S14-144</strain>
    </source>
</reference>
<dbReference type="KEGG" id="nak:EH165_14485"/>
<evidence type="ECO:0000313" key="2">
    <source>
        <dbReference type="Proteomes" id="UP000268084"/>
    </source>
</evidence>
<organism evidence="1 2">
    <name type="scientific">Nakamurella antarctica</name>
    <dbReference type="NCBI Taxonomy" id="1902245"/>
    <lineage>
        <taxon>Bacteria</taxon>
        <taxon>Bacillati</taxon>
        <taxon>Actinomycetota</taxon>
        <taxon>Actinomycetes</taxon>
        <taxon>Nakamurellales</taxon>
        <taxon>Nakamurellaceae</taxon>
        <taxon>Nakamurella</taxon>
    </lineage>
</organism>
<dbReference type="Proteomes" id="UP000268084">
    <property type="component" value="Chromosome"/>
</dbReference>
<keyword evidence="2" id="KW-1185">Reference proteome</keyword>
<gene>
    <name evidence="1" type="ORF">EH165_14485</name>
</gene>
<accession>A0A3G8ZPU6</accession>